<reference evidence="2 3" key="1">
    <citation type="submission" date="2018-02" db="EMBL/GenBank/DDBJ databases">
        <title>Solimicrobium silvestre gen. nov., sp. nov., isolated from alpine forest soil.</title>
        <authorList>
            <person name="Margesin R."/>
            <person name="Albuquerque L."/>
            <person name="Zhang D.-C."/>
            <person name="Froufe H.J.C."/>
            <person name="Severino R."/>
            <person name="Roxo I."/>
            <person name="Egas C."/>
            <person name="Da Costa M.S."/>
        </authorList>
    </citation>
    <scope>NUCLEOTIDE SEQUENCE [LARGE SCALE GENOMIC DNA]</scope>
    <source>
        <strain evidence="2 3">S20-91</strain>
    </source>
</reference>
<dbReference type="Gene3D" id="1.20.5.340">
    <property type="match status" value="1"/>
</dbReference>
<accession>A0A2S9GWK5</accession>
<feature type="coiled-coil region" evidence="1">
    <location>
        <begin position="33"/>
        <end position="67"/>
    </location>
</feature>
<dbReference type="RefSeq" id="WP_105532980.1">
    <property type="nucleotide sequence ID" value="NZ_PUGF01000016.1"/>
</dbReference>
<evidence type="ECO:0000313" key="2">
    <source>
        <dbReference type="EMBL" id="PRC92102.1"/>
    </source>
</evidence>
<evidence type="ECO:0000313" key="3">
    <source>
        <dbReference type="Proteomes" id="UP000237839"/>
    </source>
</evidence>
<protein>
    <recommendedName>
        <fullName evidence="4">DUF904 domain-containing protein</fullName>
    </recommendedName>
</protein>
<comment type="caution">
    <text evidence="2">The sequence shown here is derived from an EMBL/GenBank/DDBJ whole genome shotgun (WGS) entry which is preliminary data.</text>
</comment>
<name>A0A2S9GWK5_9BURK</name>
<dbReference type="OrthoDB" id="9135331at2"/>
<sequence>MISEFQQLAKKVDQLATLTQTMRGENTDLRHKIAELTATNAALSSRIQEAHERVTALLEKLPSAEQESE</sequence>
<keyword evidence="3" id="KW-1185">Reference proteome</keyword>
<dbReference type="Proteomes" id="UP000237839">
    <property type="component" value="Unassembled WGS sequence"/>
</dbReference>
<dbReference type="AlphaFoldDB" id="A0A2S9GWK5"/>
<evidence type="ECO:0008006" key="4">
    <source>
        <dbReference type="Google" id="ProtNLM"/>
    </source>
</evidence>
<gene>
    <name evidence="2" type="ORF">S2091_3237</name>
</gene>
<dbReference type="EMBL" id="PUGF01000016">
    <property type="protein sequence ID" value="PRC92102.1"/>
    <property type="molecule type" value="Genomic_DNA"/>
</dbReference>
<proteinExistence type="predicted"/>
<keyword evidence="1" id="KW-0175">Coiled coil</keyword>
<evidence type="ECO:0000256" key="1">
    <source>
        <dbReference type="SAM" id="Coils"/>
    </source>
</evidence>
<organism evidence="2 3">
    <name type="scientific">Solimicrobium silvestre</name>
    <dbReference type="NCBI Taxonomy" id="2099400"/>
    <lineage>
        <taxon>Bacteria</taxon>
        <taxon>Pseudomonadati</taxon>
        <taxon>Pseudomonadota</taxon>
        <taxon>Betaproteobacteria</taxon>
        <taxon>Burkholderiales</taxon>
        <taxon>Oxalobacteraceae</taxon>
        <taxon>Solimicrobium</taxon>
    </lineage>
</organism>